<dbReference type="EMBL" id="HACM01002090">
    <property type="protein sequence ID" value="CRZ02532.1"/>
    <property type="molecule type" value="Transcribed_RNA"/>
</dbReference>
<accession>A0A0H5QLQ2</accession>
<evidence type="ECO:0000313" key="1">
    <source>
        <dbReference type="EMBL" id="CRZ02532.1"/>
    </source>
</evidence>
<protein>
    <submittedName>
        <fullName evidence="1">Uncharacterized protein</fullName>
    </submittedName>
</protein>
<dbReference type="AlphaFoldDB" id="A0A0H5QLQ2"/>
<sequence>IKNSNNSVILANFSPSSSDSYIFVILSHNCYFEIVKWVSHNNIFQRDAHTGWLWCIWGHHAVAGKALEFGDSVGESTLELVLCLYSKMKFEFSFVLIKRVNKIMVGVVL</sequence>
<feature type="non-terminal residue" evidence="1">
    <location>
        <position position="109"/>
    </location>
</feature>
<feature type="non-terminal residue" evidence="1">
    <location>
        <position position="1"/>
    </location>
</feature>
<organism evidence="1">
    <name type="scientific">Spongospora subterranea</name>
    <dbReference type="NCBI Taxonomy" id="70186"/>
    <lineage>
        <taxon>Eukaryota</taxon>
        <taxon>Sar</taxon>
        <taxon>Rhizaria</taxon>
        <taxon>Endomyxa</taxon>
        <taxon>Phytomyxea</taxon>
        <taxon>Plasmodiophorida</taxon>
        <taxon>Plasmodiophoridae</taxon>
        <taxon>Spongospora</taxon>
    </lineage>
</organism>
<reference evidence="1" key="1">
    <citation type="submission" date="2015-04" db="EMBL/GenBank/DDBJ databases">
        <title>The genome sequence of the plant pathogenic Rhizarian Plasmodiophora brassicae reveals insights in its biotrophic life cycle and the origin of chitin synthesis.</title>
        <authorList>
            <person name="Schwelm A."/>
            <person name="Fogelqvist J."/>
            <person name="Knaust A."/>
            <person name="Julke S."/>
            <person name="Lilja T."/>
            <person name="Dhandapani V."/>
            <person name="Bonilla-Rosso G."/>
            <person name="Karlsson M."/>
            <person name="Shevchenko A."/>
            <person name="Choi S.R."/>
            <person name="Kim H.G."/>
            <person name="Park J.Y."/>
            <person name="Lim Y.P."/>
            <person name="Ludwig-Muller J."/>
            <person name="Dixelius C."/>
        </authorList>
    </citation>
    <scope>NUCLEOTIDE SEQUENCE</scope>
    <source>
        <tissue evidence="1">Potato root galls</tissue>
    </source>
</reference>
<name>A0A0H5QLQ2_9EUKA</name>
<proteinExistence type="predicted"/>